<keyword evidence="1" id="KW-0863">Zinc-finger</keyword>
<dbReference type="Gene3D" id="3.30.160.60">
    <property type="entry name" value="Classic Zinc Finger"/>
    <property type="match status" value="1"/>
</dbReference>
<keyword evidence="1" id="KW-0479">Metal-binding</keyword>
<feature type="region of interest" description="Disordered" evidence="2">
    <location>
        <begin position="88"/>
        <end position="110"/>
    </location>
</feature>
<protein>
    <recommendedName>
        <fullName evidence="3">C2H2-type domain-containing protein</fullName>
    </recommendedName>
</protein>
<dbReference type="AlphaFoldDB" id="A0AAV9XRP1"/>
<feature type="compositionally biased region" description="Polar residues" evidence="2">
    <location>
        <begin position="443"/>
        <end position="454"/>
    </location>
</feature>
<dbReference type="PROSITE" id="PS00028">
    <property type="entry name" value="ZINC_FINGER_C2H2_1"/>
    <property type="match status" value="1"/>
</dbReference>
<keyword evidence="5" id="KW-1185">Reference proteome</keyword>
<feature type="compositionally biased region" description="Polar residues" evidence="2">
    <location>
        <begin position="1"/>
        <end position="16"/>
    </location>
</feature>
<dbReference type="Proteomes" id="UP001365542">
    <property type="component" value="Unassembled WGS sequence"/>
</dbReference>
<dbReference type="PROSITE" id="PS50157">
    <property type="entry name" value="ZINC_FINGER_C2H2_2"/>
    <property type="match status" value="2"/>
</dbReference>
<comment type="caution">
    <text evidence="4">The sequence shown here is derived from an EMBL/GenBank/DDBJ whole genome shotgun (WGS) entry which is preliminary data.</text>
</comment>
<reference evidence="4 5" key="1">
    <citation type="submission" date="2019-10" db="EMBL/GenBank/DDBJ databases">
        <authorList>
            <person name="Palmer J.M."/>
        </authorList>
    </citation>
    <scope>NUCLEOTIDE SEQUENCE [LARGE SCALE GENOMIC DNA]</scope>
    <source>
        <strain evidence="4 5">TWF694</strain>
    </source>
</reference>
<feature type="domain" description="C2H2-type" evidence="3">
    <location>
        <begin position="281"/>
        <end position="315"/>
    </location>
</feature>
<evidence type="ECO:0000313" key="5">
    <source>
        <dbReference type="Proteomes" id="UP001365542"/>
    </source>
</evidence>
<accession>A0AAV9XRP1</accession>
<feature type="region of interest" description="Disordered" evidence="2">
    <location>
        <begin position="1"/>
        <end position="38"/>
    </location>
</feature>
<feature type="region of interest" description="Disordered" evidence="2">
    <location>
        <begin position="438"/>
        <end position="474"/>
    </location>
</feature>
<feature type="region of interest" description="Disordered" evidence="2">
    <location>
        <begin position="613"/>
        <end position="633"/>
    </location>
</feature>
<evidence type="ECO:0000313" key="4">
    <source>
        <dbReference type="EMBL" id="KAK6544795.1"/>
    </source>
</evidence>
<evidence type="ECO:0000256" key="1">
    <source>
        <dbReference type="PROSITE-ProRule" id="PRU00042"/>
    </source>
</evidence>
<dbReference type="GO" id="GO:0008270">
    <property type="term" value="F:zinc ion binding"/>
    <property type="evidence" value="ECO:0007669"/>
    <property type="project" value="UniProtKB-KW"/>
</dbReference>
<name>A0AAV9XRP1_9PEZI</name>
<evidence type="ECO:0000259" key="3">
    <source>
        <dbReference type="PROSITE" id="PS50157"/>
    </source>
</evidence>
<feature type="region of interest" description="Disordered" evidence="2">
    <location>
        <begin position="158"/>
        <end position="233"/>
    </location>
</feature>
<gene>
    <name evidence="4" type="ORF">TWF694_001478</name>
</gene>
<evidence type="ECO:0000256" key="2">
    <source>
        <dbReference type="SAM" id="MobiDB-lite"/>
    </source>
</evidence>
<feature type="compositionally biased region" description="Polar residues" evidence="2">
    <location>
        <begin position="205"/>
        <end position="227"/>
    </location>
</feature>
<dbReference type="EMBL" id="JAVHJO010000001">
    <property type="protein sequence ID" value="KAK6544795.1"/>
    <property type="molecule type" value="Genomic_DNA"/>
</dbReference>
<dbReference type="InterPro" id="IPR013087">
    <property type="entry name" value="Znf_C2H2_type"/>
</dbReference>
<organism evidence="4 5">
    <name type="scientific">Orbilia ellipsospora</name>
    <dbReference type="NCBI Taxonomy" id="2528407"/>
    <lineage>
        <taxon>Eukaryota</taxon>
        <taxon>Fungi</taxon>
        <taxon>Dikarya</taxon>
        <taxon>Ascomycota</taxon>
        <taxon>Pezizomycotina</taxon>
        <taxon>Orbiliomycetes</taxon>
        <taxon>Orbiliales</taxon>
        <taxon>Orbiliaceae</taxon>
        <taxon>Orbilia</taxon>
    </lineage>
</organism>
<feature type="region of interest" description="Disordered" evidence="2">
    <location>
        <begin position="390"/>
        <end position="420"/>
    </location>
</feature>
<proteinExistence type="predicted"/>
<sequence>MSDSSNHYPRFSNSAPGSGHEGSRQEQQVIETLYPDSPQLRVQTNQSILGNTSAKNTVPNVVLSPRPGYYPTSNRILEDSSSRMIIRDMPPPPRPNTGKGKDNVETINPSMLSMSSPEEVRIMRGLRVEDTPSPRTIQQLSPLEYDDQEVFQLDESTFHDRNPLFAPTEAQTYGRPGLLSYPTEHRQKQSTRGFSFPPPDEFRSQSRNSGISQNPHQSSILLSSSEGTKPFPGRSIKVMASPIDRFECCCCQAAFIAQKNLEMHFAKTHKGRHNHFTELEYSCSICGEGFRSRKDLDTHQLVCGVVPRVRRGKKTILQEQRFSVDSHPLRYSAGSLSPAAIDIPSSGRDSQLSLASITSTPSDFELSDFNPADDEPTTIQKLVQKAKKQTMNAIRKAGSTETEPISPTKRRKSNTTNFAKNVAKNVSKALEAGLIKMEDLSENAPTEAQGNTEGPSERGFKNPKSSKGKRSKDQSPFVNMLACPYAKGDPQKYLTCLLIHRRDMPGIREHLGRVHFGGSTPDDAIRSKDWSTLFLFCFKDWVDRIPNERFDYRETIQLLQILSLGEPMNKFLRDLEKHLTVRRTQELQEMEAIYRERNWRKYQEFLTRAHIYDEPPPPTAGQSSPPLHPPFEPSQIQEYRPDDLVASLTLVVCRSTEVFLNREVYYPFPLGYFNASFFKVWLDGVFDPPISFTDNHLVIREYNTKFFNLQDLEGFLNFEVPMRLNPTRRPQDDAITVVIYENWPDEYLNFTPGHH</sequence>
<feature type="domain" description="C2H2-type" evidence="3">
    <location>
        <begin position="246"/>
        <end position="274"/>
    </location>
</feature>
<keyword evidence="1" id="KW-0862">Zinc</keyword>